<organism evidence="1">
    <name type="scientific">Aphanomyces astaci</name>
    <name type="common">Crayfish plague agent</name>
    <dbReference type="NCBI Taxonomy" id="112090"/>
    <lineage>
        <taxon>Eukaryota</taxon>
        <taxon>Sar</taxon>
        <taxon>Stramenopiles</taxon>
        <taxon>Oomycota</taxon>
        <taxon>Saprolegniomycetes</taxon>
        <taxon>Saprolegniales</taxon>
        <taxon>Verrucalvaceae</taxon>
        <taxon>Aphanomyces</taxon>
    </lineage>
</organism>
<gene>
    <name evidence="1" type="ORF">H257_13858</name>
</gene>
<evidence type="ECO:0000313" key="1">
    <source>
        <dbReference type="EMBL" id="ETV70775.1"/>
    </source>
</evidence>
<sequence length="90" mass="9944">MALQSCLVETLKLFGDNAYKRKGLLPQNVSRPRDVFEEAKVKLDGVASAKLDRVLAVELEEARCIDELAQALESIPQDDDEPGDIIFGPM</sequence>
<name>W4FTD2_APHAT</name>
<dbReference type="EMBL" id="KI913164">
    <property type="protein sequence ID" value="ETV70775.1"/>
    <property type="molecule type" value="Genomic_DNA"/>
</dbReference>
<dbReference type="GeneID" id="20815854"/>
<proteinExistence type="predicted"/>
<accession>W4FTD2</accession>
<reference evidence="1" key="1">
    <citation type="submission" date="2013-12" db="EMBL/GenBank/DDBJ databases">
        <title>The Genome Sequence of Aphanomyces astaci APO3.</title>
        <authorList>
            <consortium name="The Broad Institute Genomics Platform"/>
            <person name="Russ C."/>
            <person name="Tyler B."/>
            <person name="van West P."/>
            <person name="Dieguez-Uribeondo J."/>
            <person name="Young S.K."/>
            <person name="Zeng Q."/>
            <person name="Gargeya S."/>
            <person name="Fitzgerald M."/>
            <person name="Abouelleil A."/>
            <person name="Alvarado L."/>
            <person name="Chapman S.B."/>
            <person name="Gainer-Dewar J."/>
            <person name="Goldberg J."/>
            <person name="Griggs A."/>
            <person name="Gujja S."/>
            <person name="Hansen M."/>
            <person name="Howarth C."/>
            <person name="Imamovic A."/>
            <person name="Ireland A."/>
            <person name="Larimer J."/>
            <person name="McCowan C."/>
            <person name="Murphy C."/>
            <person name="Pearson M."/>
            <person name="Poon T.W."/>
            <person name="Priest M."/>
            <person name="Roberts A."/>
            <person name="Saif S."/>
            <person name="Shea T."/>
            <person name="Sykes S."/>
            <person name="Wortman J."/>
            <person name="Nusbaum C."/>
            <person name="Birren B."/>
        </authorList>
    </citation>
    <scope>NUCLEOTIDE SEQUENCE [LARGE SCALE GENOMIC DNA]</scope>
    <source>
        <strain evidence="1">APO3</strain>
    </source>
</reference>
<dbReference type="RefSeq" id="XP_009839839.1">
    <property type="nucleotide sequence ID" value="XM_009841537.1"/>
</dbReference>
<dbReference type="AlphaFoldDB" id="W4FTD2"/>
<dbReference type="OrthoDB" id="10487661at2759"/>
<dbReference type="VEuPathDB" id="FungiDB:H257_13858"/>
<protein>
    <submittedName>
        <fullName evidence="1">Uncharacterized protein</fullName>
    </submittedName>
</protein>